<dbReference type="GO" id="GO:0015074">
    <property type="term" value="P:DNA integration"/>
    <property type="evidence" value="ECO:0007669"/>
    <property type="project" value="InterPro"/>
</dbReference>
<dbReference type="PROSITE" id="PS51898">
    <property type="entry name" value="TYR_RECOMBINASE"/>
    <property type="match status" value="1"/>
</dbReference>
<dbReference type="RefSeq" id="WP_153735222.1">
    <property type="nucleotide sequence ID" value="NZ_WJNG01000002.1"/>
</dbReference>
<sequence>MEKVEPIRNICDIDKIKSHLRGSNKRNYLLFVIGINTGMKSNKMLTLKFKDVMDHNYTIKEHIDLDGSIYFVNESINLAITDFGLKRKIDLDSYLFESQKSKVPINRSHLYKILNKTVHECGIDVHIGNETLRKTFGYHYYHKTGDVQYLKDIYNKTSKKAIFDYLCIESESLQIKEFQL</sequence>
<comment type="caution">
    <text evidence="3">The sequence shown here is derived from an EMBL/GenBank/DDBJ whole genome shotgun (WGS) entry which is preliminary data.</text>
</comment>
<dbReference type="InterPro" id="IPR011010">
    <property type="entry name" value="DNA_brk_join_enz"/>
</dbReference>
<accession>A0A6A8D7K9</accession>
<evidence type="ECO:0000256" key="1">
    <source>
        <dbReference type="ARBA" id="ARBA00023172"/>
    </source>
</evidence>
<dbReference type="InterPro" id="IPR002104">
    <property type="entry name" value="Integrase_catalytic"/>
</dbReference>
<keyword evidence="1" id="KW-0233">DNA recombination</keyword>
<keyword evidence="4" id="KW-1185">Reference proteome</keyword>
<organism evidence="3 4">
    <name type="scientific">Aquibacillus halophilus</name>
    <dbReference type="NCBI Taxonomy" id="930132"/>
    <lineage>
        <taxon>Bacteria</taxon>
        <taxon>Bacillati</taxon>
        <taxon>Bacillota</taxon>
        <taxon>Bacilli</taxon>
        <taxon>Bacillales</taxon>
        <taxon>Bacillaceae</taxon>
        <taxon>Aquibacillus</taxon>
    </lineage>
</organism>
<dbReference type="AlphaFoldDB" id="A0A6A8D7K9"/>
<protein>
    <submittedName>
        <fullName evidence="3">Tyrosine-type recombinase/integrase</fullName>
    </submittedName>
</protein>
<evidence type="ECO:0000313" key="3">
    <source>
        <dbReference type="EMBL" id="MRH41578.1"/>
    </source>
</evidence>
<proteinExistence type="predicted"/>
<dbReference type="Proteomes" id="UP000799092">
    <property type="component" value="Unassembled WGS sequence"/>
</dbReference>
<gene>
    <name evidence="3" type="ORF">GH741_02685</name>
</gene>
<dbReference type="Gene3D" id="1.10.443.10">
    <property type="entry name" value="Intergrase catalytic core"/>
    <property type="match status" value="1"/>
</dbReference>
<dbReference type="OrthoDB" id="9788852at2"/>
<dbReference type="SUPFAM" id="SSF56349">
    <property type="entry name" value="DNA breaking-rejoining enzymes"/>
    <property type="match status" value="1"/>
</dbReference>
<reference evidence="3" key="1">
    <citation type="submission" date="2019-11" db="EMBL/GenBank/DDBJ databases">
        <authorList>
            <person name="Li J."/>
        </authorList>
    </citation>
    <scope>NUCLEOTIDE SEQUENCE</scope>
    <source>
        <strain evidence="3">B6B</strain>
    </source>
</reference>
<dbReference type="EMBL" id="WJNG01000002">
    <property type="protein sequence ID" value="MRH41578.1"/>
    <property type="molecule type" value="Genomic_DNA"/>
</dbReference>
<evidence type="ECO:0000313" key="4">
    <source>
        <dbReference type="Proteomes" id="UP000799092"/>
    </source>
</evidence>
<feature type="domain" description="Tyr recombinase" evidence="2">
    <location>
        <begin position="1"/>
        <end position="180"/>
    </location>
</feature>
<name>A0A6A8D7K9_9BACI</name>
<dbReference type="InterPro" id="IPR013762">
    <property type="entry name" value="Integrase-like_cat_sf"/>
</dbReference>
<dbReference type="GO" id="GO:0006310">
    <property type="term" value="P:DNA recombination"/>
    <property type="evidence" value="ECO:0007669"/>
    <property type="project" value="UniProtKB-KW"/>
</dbReference>
<dbReference type="GO" id="GO:0003677">
    <property type="term" value="F:DNA binding"/>
    <property type="evidence" value="ECO:0007669"/>
    <property type="project" value="InterPro"/>
</dbReference>
<evidence type="ECO:0000259" key="2">
    <source>
        <dbReference type="PROSITE" id="PS51898"/>
    </source>
</evidence>
<dbReference type="Pfam" id="PF00589">
    <property type="entry name" value="Phage_integrase"/>
    <property type="match status" value="1"/>
</dbReference>